<sequence>MTKSSKREILRSGGQLDSQFITPKPGPDKVLRDTPLNCNNIIDNRVINLTSPDADFNRHLDLYNTENTTFFTELYTKIKCIGSGSFGEVHLAESKEDPNIRVAVKKNGVKFSNEAKLEQSLNEVKILRILKGHENIIELKSAWSQSGHTYLVMEYCEYNLAQISEIKAMTKDEIYSYTSDTLKGLKYMHDMEILHLDIKLENILVTNDGVAKLADFGISIQKGTEYAEKASHEGDGRYLDSETLNGVKEKSSDMYALGVCLLEMSSDIILPNTDRERQLIRTGKFPEELKGDIDVNIICMTERCICVRGVDRITAGELLNMIPRHQRPAKRDVSVIVKSNDIMPNTPLLQPERMSKRRHIMKNRLADFCKRPRDAEINLV</sequence>
<name>A0AC35TVB5_9BILA</name>
<dbReference type="WBParaSite" id="RSKR_0000486800.1">
    <property type="protein sequence ID" value="RSKR_0000486800.1"/>
    <property type="gene ID" value="RSKR_0000486800"/>
</dbReference>
<reference evidence="2" key="1">
    <citation type="submission" date="2016-11" db="UniProtKB">
        <authorList>
            <consortium name="WormBaseParasite"/>
        </authorList>
    </citation>
    <scope>IDENTIFICATION</scope>
    <source>
        <strain evidence="2">KR3021</strain>
    </source>
</reference>
<evidence type="ECO:0000313" key="1">
    <source>
        <dbReference type="Proteomes" id="UP000095286"/>
    </source>
</evidence>
<protein>
    <submittedName>
        <fullName evidence="2">Protein kinase domain-containing protein</fullName>
    </submittedName>
</protein>
<organism evidence="1 2">
    <name type="scientific">Rhabditophanes sp. KR3021</name>
    <dbReference type="NCBI Taxonomy" id="114890"/>
    <lineage>
        <taxon>Eukaryota</taxon>
        <taxon>Metazoa</taxon>
        <taxon>Ecdysozoa</taxon>
        <taxon>Nematoda</taxon>
        <taxon>Chromadorea</taxon>
        <taxon>Rhabditida</taxon>
        <taxon>Tylenchina</taxon>
        <taxon>Panagrolaimomorpha</taxon>
        <taxon>Strongyloidoidea</taxon>
        <taxon>Alloionematidae</taxon>
        <taxon>Rhabditophanes</taxon>
    </lineage>
</organism>
<dbReference type="Proteomes" id="UP000095286">
    <property type="component" value="Unplaced"/>
</dbReference>
<accession>A0AC35TVB5</accession>
<evidence type="ECO:0000313" key="2">
    <source>
        <dbReference type="WBParaSite" id="RSKR_0000486800.1"/>
    </source>
</evidence>
<proteinExistence type="predicted"/>